<sequence length="18" mass="2229">MNTTMKFKNIKSIQLFRK</sequence>
<keyword evidence="2" id="KW-1185">Reference proteome</keyword>
<proteinExistence type="predicted"/>
<organism evidence="1 2">
    <name type="scientific">Chytriomyces confervae</name>
    <dbReference type="NCBI Taxonomy" id="246404"/>
    <lineage>
        <taxon>Eukaryota</taxon>
        <taxon>Fungi</taxon>
        <taxon>Fungi incertae sedis</taxon>
        <taxon>Chytridiomycota</taxon>
        <taxon>Chytridiomycota incertae sedis</taxon>
        <taxon>Chytridiomycetes</taxon>
        <taxon>Chytridiales</taxon>
        <taxon>Chytriomycetaceae</taxon>
        <taxon>Chytriomyces</taxon>
    </lineage>
</organism>
<dbReference type="Proteomes" id="UP000320333">
    <property type="component" value="Unassembled WGS sequence"/>
</dbReference>
<reference evidence="1 2" key="1">
    <citation type="journal article" date="2019" name="Sci. Rep.">
        <title>Comparative genomics of chytrid fungi reveal insights into the obligate biotrophic and pathogenic lifestyle of Synchytrium endobioticum.</title>
        <authorList>
            <person name="van de Vossenberg B.T.L.H."/>
            <person name="Warris S."/>
            <person name="Nguyen H.D.T."/>
            <person name="van Gent-Pelzer M.P.E."/>
            <person name="Joly D.L."/>
            <person name="van de Geest H.C."/>
            <person name="Bonants P.J.M."/>
            <person name="Smith D.S."/>
            <person name="Levesque C.A."/>
            <person name="van der Lee T.A.J."/>
        </authorList>
    </citation>
    <scope>NUCLEOTIDE SEQUENCE [LARGE SCALE GENOMIC DNA]</scope>
    <source>
        <strain evidence="1 2">CBS 675.73</strain>
    </source>
</reference>
<name>A0A507DND6_9FUNG</name>
<accession>A0A507DND6</accession>
<gene>
    <name evidence="1" type="ORF">CcCBS67573_g09812</name>
</gene>
<evidence type="ECO:0000313" key="1">
    <source>
        <dbReference type="EMBL" id="TPX52755.1"/>
    </source>
</evidence>
<comment type="caution">
    <text evidence="1">The sequence shown here is derived from an EMBL/GenBank/DDBJ whole genome shotgun (WGS) entry which is preliminary data.</text>
</comment>
<dbReference type="AlphaFoldDB" id="A0A507DND6"/>
<protein>
    <submittedName>
        <fullName evidence="1">Uncharacterized protein</fullName>
    </submittedName>
</protein>
<evidence type="ECO:0000313" key="2">
    <source>
        <dbReference type="Proteomes" id="UP000320333"/>
    </source>
</evidence>
<dbReference type="EMBL" id="QEAP01001006">
    <property type="protein sequence ID" value="TPX52755.1"/>
    <property type="molecule type" value="Genomic_DNA"/>
</dbReference>